<gene>
    <name evidence="3" type="ORF">PoMZ_13495</name>
</gene>
<proteinExistence type="predicted"/>
<protein>
    <submittedName>
        <fullName evidence="3">Uncharacterized protein</fullName>
    </submittedName>
</protein>
<sequence length="222" mass="25104">MRFTTVLPTGAAILSLLSNGALATPAAAGSSEDMPLETLQQLSGRKPTKNRKLLDEYAQDMQRDPPPRGMIPLPSHVDAFQAPEATQMYAPGYDLNKAPCRIVIYKPTNPIGGTGEEYFMGNVAPGGVARFDEYICKASKDCLRPTCFDMPFGFRYFGRHMRYEHVLDFQYGRIGIKEAEDRYQKLQAMEQAQREQDRREAELNPPQSKPKSWWAPLTPWQQ</sequence>
<organism evidence="3 4">
    <name type="scientific">Pyricularia oryzae</name>
    <name type="common">Rice blast fungus</name>
    <name type="synonym">Magnaporthe oryzae</name>
    <dbReference type="NCBI Taxonomy" id="318829"/>
    <lineage>
        <taxon>Eukaryota</taxon>
        <taxon>Fungi</taxon>
        <taxon>Dikarya</taxon>
        <taxon>Ascomycota</taxon>
        <taxon>Pezizomycotina</taxon>
        <taxon>Sordariomycetes</taxon>
        <taxon>Sordariomycetidae</taxon>
        <taxon>Magnaporthales</taxon>
        <taxon>Pyriculariaceae</taxon>
        <taxon>Pyricularia</taxon>
    </lineage>
</organism>
<keyword evidence="2" id="KW-0732">Signal</keyword>
<feature type="chain" id="PRO_5020549030" evidence="2">
    <location>
        <begin position="24"/>
        <end position="222"/>
    </location>
</feature>
<evidence type="ECO:0000313" key="3">
    <source>
        <dbReference type="EMBL" id="QBZ66516.1"/>
    </source>
</evidence>
<dbReference type="AlphaFoldDB" id="A0A4P7NXA5"/>
<accession>A0A4P7NXA5</accession>
<feature type="signal peptide" evidence="2">
    <location>
        <begin position="1"/>
        <end position="23"/>
    </location>
</feature>
<evidence type="ECO:0000256" key="1">
    <source>
        <dbReference type="SAM" id="MobiDB-lite"/>
    </source>
</evidence>
<feature type="compositionally biased region" description="Basic and acidic residues" evidence="1">
    <location>
        <begin position="192"/>
        <end position="202"/>
    </location>
</feature>
<evidence type="ECO:0000313" key="4">
    <source>
        <dbReference type="Proteomes" id="UP000294847"/>
    </source>
</evidence>
<name>A0A4P7NXA5_PYROR</name>
<feature type="region of interest" description="Disordered" evidence="1">
    <location>
        <begin position="187"/>
        <end position="222"/>
    </location>
</feature>
<dbReference type="EMBL" id="CP034210">
    <property type="protein sequence ID" value="QBZ66516.1"/>
    <property type="molecule type" value="Genomic_DNA"/>
</dbReference>
<evidence type="ECO:0000256" key="2">
    <source>
        <dbReference type="SAM" id="SignalP"/>
    </source>
</evidence>
<dbReference type="Proteomes" id="UP000294847">
    <property type="component" value="Chromosome 7"/>
</dbReference>
<reference evidence="3 4" key="1">
    <citation type="journal article" date="2019" name="Mol. Biol. Evol.">
        <title>Blast fungal genomes show frequent chromosomal changes, gene gains and losses, and effector gene turnover.</title>
        <authorList>
            <person name="Gomez Luciano L.B."/>
            <person name="Jason Tsai I."/>
            <person name="Chuma I."/>
            <person name="Tosa Y."/>
            <person name="Chen Y.H."/>
            <person name="Li J.Y."/>
            <person name="Li M.Y."/>
            <person name="Jade Lu M.Y."/>
            <person name="Nakayashiki H."/>
            <person name="Li W.H."/>
        </authorList>
    </citation>
    <scope>NUCLEOTIDE SEQUENCE [LARGE SCALE GENOMIC DNA]</scope>
    <source>
        <strain evidence="3">MZ5-1-6</strain>
    </source>
</reference>